<dbReference type="EMBL" id="BBIO01000018">
    <property type="protein sequence ID" value="GAK46380.1"/>
    <property type="molecule type" value="Genomic_DNA"/>
</dbReference>
<dbReference type="AlphaFoldDB" id="A0A081BEB2"/>
<dbReference type="RefSeq" id="WP_045448901.1">
    <property type="nucleotide sequence ID" value="NZ_BBIO01000018.1"/>
</dbReference>
<evidence type="ECO:0000313" key="2">
    <source>
        <dbReference type="Proteomes" id="UP000028702"/>
    </source>
</evidence>
<dbReference type="InterPro" id="IPR008320">
    <property type="entry name" value="UCP032025"/>
</dbReference>
<dbReference type="Pfam" id="PF07370">
    <property type="entry name" value="DUF1489"/>
    <property type="match status" value="1"/>
</dbReference>
<dbReference type="PIRSF" id="PIRSF032025">
    <property type="entry name" value="UCP032025"/>
    <property type="match status" value="1"/>
</dbReference>
<evidence type="ECO:0000313" key="1">
    <source>
        <dbReference type="EMBL" id="GAK46380.1"/>
    </source>
</evidence>
<accession>A0A081BEB2</accession>
<comment type="caution">
    <text evidence="1">The sequence shown here is derived from an EMBL/GenBank/DDBJ whole genome shotgun (WGS) entry which is preliminary data.</text>
</comment>
<keyword evidence="2" id="KW-1185">Reference proteome</keyword>
<organism evidence="1 2">
    <name type="scientific">Tepidicaulis marinus</name>
    <dbReference type="NCBI Taxonomy" id="1333998"/>
    <lineage>
        <taxon>Bacteria</taxon>
        <taxon>Pseudomonadati</taxon>
        <taxon>Pseudomonadota</taxon>
        <taxon>Alphaproteobacteria</taxon>
        <taxon>Hyphomicrobiales</taxon>
        <taxon>Parvibaculaceae</taxon>
        <taxon>Tepidicaulis</taxon>
    </lineage>
</organism>
<sequence length="144" mass="16495">MTLHLIKLCVGVEEPDELVKWQAMRRQQKREAGLPDDIVHITRMVPKRAGELLDGGSLYWVMKGSIRCRQRLLDIETFTDDEGIRRCRLVLDPEIVQTELRARRPFQGWRYLKAEDAPEDVSGEGAAGDMPPEMRAELRALGLL</sequence>
<reference evidence="1 2" key="1">
    <citation type="submission" date="2014-07" db="EMBL/GenBank/DDBJ databases">
        <title>Tepidicaulis marinum gen. nov., sp. nov., a novel marine bacterium denitrifying nitrate to nitrous oxide strictly under microaerobic conditions.</title>
        <authorList>
            <person name="Takeuchi M."/>
            <person name="Yamagishi T."/>
            <person name="Kamagata Y."/>
            <person name="Oshima K."/>
            <person name="Hattori M."/>
            <person name="Katayama T."/>
            <person name="Hanada S."/>
            <person name="Tamaki H."/>
            <person name="Marumo K."/>
            <person name="Maeda H."/>
            <person name="Nedachi M."/>
            <person name="Iwasaki W."/>
            <person name="Suwa Y."/>
            <person name="Sakata S."/>
        </authorList>
    </citation>
    <scope>NUCLEOTIDE SEQUENCE [LARGE SCALE GENOMIC DNA]</scope>
    <source>
        <strain evidence="1 2">MA2</strain>
    </source>
</reference>
<protein>
    <submittedName>
        <fullName evidence="1">Conserved protein</fullName>
    </submittedName>
</protein>
<name>A0A081BEB2_9HYPH</name>
<proteinExistence type="predicted"/>
<gene>
    <name evidence="1" type="ORF">M2A_2879</name>
</gene>
<dbReference type="Proteomes" id="UP000028702">
    <property type="component" value="Unassembled WGS sequence"/>
</dbReference>
<dbReference type="STRING" id="1333998.M2A_2879"/>
<dbReference type="eggNOG" id="COG5458">
    <property type="taxonomic scope" value="Bacteria"/>
</dbReference>